<keyword evidence="2" id="KW-0472">Membrane</keyword>
<comment type="caution">
    <text evidence="4">The sequence shown here is derived from an EMBL/GenBank/DDBJ whole genome shotgun (WGS) entry which is preliminary data.</text>
</comment>
<accession>A0A7K1KXM1</accession>
<dbReference type="Proteomes" id="UP000432015">
    <property type="component" value="Unassembled WGS sequence"/>
</dbReference>
<feature type="transmembrane region" description="Helical" evidence="2">
    <location>
        <begin position="321"/>
        <end position="339"/>
    </location>
</feature>
<evidence type="ECO:0000313" key="5">
    <source>
        <dbReference type="Proteomes" id="UP000432015"/>
    </source>
</evidence>
<sequence>MPDVRGRLRGTVVAAGVPLVLALLGLPARAQPPPVPAPAPASSSPARASPAPDRPRAAAPAHPRPASSAHPPAAAPAAPEPAAPEPAAQESIPAYDVRLTLRTDGILQVRETITYDFARGGEHGIVRRVPFRHADRLYDVRDVRTSSSTGAPARARTLKLLHDVQISVGDRDREVRGRQAYVIEYDMAWVFTPRPDHDELVWDAIGDDWGVPIGNAAVRVEAPVPLRHATCNAGTPGLTTRCLRHRDGPYAVDFTQSGLRPHEGMTVRVRLPKRAIAVPPPRYAPPHWTGTWAGTGVLALAVGAMALAARRPVPSRRAGRALVATGVLLVVADLGDDVAEHGPWAFSLGDRCLAGLALMIFGAAVARARRYGMNQHAAGTLGEDYS</sequence>
<feature type="region of interest" description="Disordered" evidence="1">
    <location>
        <begin position="28"/>
        <end position="91"/>
    </location>
</feature>
<evidence type="ECO:0000256" key="2">
    <source>
        <dbReference type="SAM" id="Phobius"/>
    </source>
</evidence>
<evidence type="ECO:0000256" key="1">
    <source>
        <dbReference type="SAM" id="MobiDB-lite"/>
    </source>
</evidence>
<dbReference type="AlphaFoldDB" id="A0A7K1KXM1"/>
<evidence type="ECO:0000313" key="4">
    <source>
        <dbReference type="EMBL" id="MUN36948.1"/>
    </source>
</evidence>
<keyword evidence="2" id="KW-1133">Transmembrane helix</keyword>
<feature type="compositionally biased region" description="Pro residues" evidence="1">
    <location>
        <begin position="30"/>
        <end position="39"/>
    </location>
</feature>
<feature type="transmembrane region" description="Helical" evidence="2">
    <location>
        <begin position="288"/>
        <end position="309"/>
    </location>
</feature>
<feature type="transmembrane region" description="Helical" evidence="2">
    <location>
        <begin position="345"/>
        <end position="366"/>
    </location>
</feature>
<dbReference type="EMBL" id="WOFH01000003">
    <property type="protein sequence ID" value="MUN36948.1"/>
    <property type="molecule type" value="Genomic_DNA"/>
</dbReference>
<organism evidence="4 5">
    <name type="scientific">Actinomadura litoris</name>
    <dbReference type="NCBI Taxonomy" id="2678616"/>
    <lineage>
        <taxon>Bacteria</taxon>
        <taxon>Bacillati</taxon>
        <taxon>Actinomycetota</taxon>
        <taxon>Actinomycetes</taxon>
        <taxon>Streptosporangiales</taxon>
        <taxon>Thermomonosporaceae</taxon>
        <taxon>Actinomadura</taxon>
    </lineage>
</organism>
<dbReference type="InterPro" id="IPR018702">
    <property type="entry name" value="DUF2207"/>
</dbReference>
<keyword evidence="2" id="KW-0812">Transmembrane</keyword>
<feature type="compositionally biased region" description="Low complexity" evidence="1">
    <location>
        <begin position="40"/>
        <end position="77"/>
    </location>
</feature>
<name>A0A7K1KXM1_9ACTN</name>
<keyword evidence="5" id="KW-1185">Reference proteome</keyword>
<dbReference type="Pfam" id="PF09972">
    <property type="entry name" value="DUF2207"/>
    <property type="match status" value="1"/>
</dbReference>
<feature type="domain" description="DUF2207" evidence="3">
    <location>
        <begin position="91"/>
        <end position="269"/>
    </location>
</feature>
<reference evidence="4 5" key="1">
    <citation type="submission" date="2019-11" db="EMBL/GenBank/DDBJ databases">
        <authorList>
            <person name="Cao P."/>
        </authorList>
    </citation>
    <scope>NUCLEOTIDE SEQUENCE [LARGE SCALE GENOMIC DNA]</scope>
    <source>
        <strain evidence="4 5">NEAU-AAG5</strain>
    </source>
</reference>
<proteinExistence type="predicted"/>
<protein>
    <submittedName>
        <fullName evidence="4">DUF2207 domain-containing protein</fullName>
    </submittedName>
</protein>
<gene>
    <name evidence="4" type="ORF">GNZ18_10105</name>
</gene>
<evidence type="ECO:0000259" key="3">
    <source>
        <dbReference type="Pfam" id="PF09972"/>
    </source>
</evidence>